<proteinExistence type="predicted"/>
<dbReference type="PANTHER" id="PTHR45527">
    <property type="entry name" value="NONRIBOSOMAL PEPTIDE SYNTHETASE"/>
    <property type="match status" value="1"/>
</dbReference>
<dbReference type="InterPro" id="IPR045851">
    <property type="entry name" value="AMP-bd_C_sf"/>
</dbReference>
<sequence length="250" mass="27671">MLVQDVLALLQQQVPHNTLLNTVPSAVETLLDTELDLSVFESINLAGEPLKQKTVDMLYQRGVKNVYDLYGPSEDTTYSTVKRRQLDGQATIGKPISNTQAYVLSQDNMLCPVGVAGELYLGGAGVAKGYWNRQDLTQARFVSNPFGDGVLYKTGDLVKWTAEGELKFLGRMDNQVKIRGFRIELGEIEHALLQHPDISHAVVMVQQEDAACLVAYIVVDTQAELTQIQAELANTLPKHFIPELWVSLDA</sequence>
<feature type="domain" description="AMP-dependent synthetase/ligase" evidence="3">
    <location>
        <begin position="18"/>
        <end position="131"/>
    </location>
</feature>
<comment type="caution">
    <text evidence="4">The sequence shown here is derived from an EMBL/GenBank/DDBJ whole genome shotgun (WGS) entry which is preliminary data.</text>
</comment>
<evidence type="ECO:0000259" key="3">
    <source>
        <dbReference type="Pfam" id="PF00501"/>
    </source>
</evidence>
<dbReference type="EMBL" id="PPUZ01000133">
    <property type="protein sequence ID" value="RZM70479.1"/>
    <property type="molecule type" value="Genomic_DNA"/>
</dbReference>
<evidence type="ECO:0000313" key="4">
    <source>
        <dbReference type="EMBL" id="RZM70479.1"/>
    </source>
</evidence>
<organism evidence="4 5">
    <name type="scientific">Pseudoalteromonas rubra</name>
    <dbReference type="NCBI Taxonomy" id="43658"/>
    <lineage>
        <taxon>Bacteria</taxon>
        <taxon>Pseudomonadati</taxon>
        <taxon>Pseudomonadota</taxon>
        <taxon>Gammaproteobacteria</taxon>
        <taxon>Alteromonadales</taxon>
        <taxon>Pseudoalteromonadaceae</taxon>
        <taxon>Pseudoalteromonas</taxon>
    </lineage>
</organism>
<name>A0A4Q7DX23_9GAMM</name>
<dbReference type="InterPro" id="IPR000873">
    <property type="entry name" value="AMP-dep_synth/lig_dom"/>
</dbReference>
<protein>
    <submittedName>
        <fullName evidence="4">Non-ribosomal peptide synthetase</fullName>
    </submittedName>
</protein>
<evidence type="ECO:0000256" key="1">
    <source>
        <dbReference type="ARBA" id="ARBA00022450"/>
    </source>
</evidence>
<evidence type="ECO:0000313" key="5">
    <source>
        <dbReference type="Proteomes" id="UP000292345"/>
    </source>
</evidence>
<dbReference type="Gene3D" id="3.30.300.30">
    <property type="match status" value="1"/>
</dbReference>
<dbReference type="GO" id="GO:0043041">
    <property type="term" value="P:amino acid activation for nonribosomal peptide biosynthetic process"/>
    <property type="evidence" value="ECO:0007669"/>
    <property type="project" value="TreeGrafter"/>
</dbReference>
<evidence type="ECO:0000256" key="2">
    <source>
        <dbReference type="ARBA" id="ARBA00022553"/>
    </source>
</evidence>
<dbReference type="GO" id="GO:0031177">
    <property type="term" value="F:phosphopantetheine binding"/>
    <property type="evidence" value="ECO:0007669"/>
    <property type="project" value="TreeGrafter"/>
</dbReference>
<feature type="non-terminal residue" evidence="4">
    <location>
        <position position="250"/>
    </location>
</feature>
<dbReference type="SUPFAM" id="SSF56801">
    <property type="entry name" value="Acetyl-CoA synthetase-like"/>
    <property type="match status" value="1"/>
</dbReference>
<dbReference type="AlphaFoldDB" id="A0A4Q7DX23"/>
<dbReference type="Proteomes" id="UP000292345">
    <property type="component" value="Unassembled WGS sequence"/>
</dbReference>
<accession>A0A4Q7DX23</accession>
<reference evidence="4 5" key="1">
    <citation type="submission" date="2018-01" db="EMBL/GenBank/DDBJ databases">
        <title>Co-occurrence of chitin degradation, pigmentation and bioactivity in marine Pseudoalteromonas.</title>
        <authorList>
            <person name="Paulsen S."/>
            <person name="Gram L."/>
            <person name="Machado H."/>
        </authorList>
    </citation>
    <scope>NUCLEOTIDE SEQUENCE [LARGE SCALE GENOMIC DNA]</scope>
    <source>
        <strain evidence="4 5">S1946</strain>
    </source>
</reference>
<dbReference type="GO" id="GO:0005737">
    <property type="term" value="C:cytoplasm"/>
    <property type="evidence" value="ECO:0007669"/>
    <property type="project" value="TreeGrafter"/>
</dbReference>
<keyword evidence="1" id="KW-0596">Phosphopantetheine</keyword>
<dbReference type="PANTHER" id="PTHR45527:SF1">
    <property type="entry name" value="FATTY ACID SYNTHASE"/>
    <property type="match status" value="1"/>
</dbReference>
<dbReference type="FunFam" id="2.30.38.10:FF:000001">
    <property type="entry name" value="Non-ribosomal peptide synthetase PvdI"/>
    <property type="match status" value="1"/>
</dbReference>
<keyword evidence="2" id="KW-0597">Phosphoprotein</keyword>
<dbReference type="GO" id="GO:0044550">
    <property type="term" value="P:secondary metabolite biosynthetic process"/>
    <property type="evidence" value="ECO:0007669"/>
    <property type="project" value="TreeGrafter"/>
</dbReference>
<dbReference type="InterPro" id="IPR042099">
    <property type="entry name" value="ANL_N_sf"/>
</dbReference>
<dbReference type="Pfam" id="PF00501">
    <property type="entry name" value="AMP-binding"/>
    <property type="match status" value="1"/>
</dbReference>
<gene>
    <name evidence="4" type="ORF">C3B51_22950</name>
</gene>
<dbReference type="Gene3D" id="3.40.50.12780">
    <property type="entry name" value="N-terminal domain of ligase-like"/>
    <property type="match status" value="1"/>
</dbReference>